<dbReference type="NCBIfam" id="TIGR00126">
    <property type="entry name" value="deoC"/>
    <property type="match status" value="1"/>
</dbReference>
<gene>
    <name evidence="7" type="primary">deoC</name>
    <name evidence="8" type="ORF">SAMN06265827_10528</name>
</gene>
<evidence type="ECO:0000256" key="6">
    <source>
        <dbReference type="ARBA" id="ARBA00056337"/>
    </source>
</evidence>
<evidence type="ECO:0000256" key="7">
    <source>
        <dbReference type="HAMAP-Rule" id="MF_00114"/>
    </source>
</evidence>
<dbReference type="HAMAP" id="MF_00114">
    <property type="entry name" value="DeoC_type1"/>
    <property type="match status" value="1"/>
</dbReference>
<dbReference type="Proteomes" id="UP000219573">
    <property type="component" value="Unassembled WGS sequence"/>
</dbReference>
<dbReference type="InterPro" id="IPR013785">
    <property type="entry name" value="Aldolase_TIM"/>
</dbReference>
<reference evidence="9" key="1">
    <citation type="submission" date="2017-09" db="EMBL/GenBank/DDBJ databases">
        <authorList>
            <person name="Varghese N."/>
            <person name="Submissions S."/>
        </authorList>
    </citation>
    <scope>NUCLEOTIDE SEQUENCE [LARGE SCALE GENOMIC DNA]</scope>
    <source>
        <strain evidence="9">MSL47</strain>
    </source>
</reference>
<dbReference type="EMBL" id="OBDZ01000005">
    <property type="protein sequence ID" value="SNY18871.1"/>
    <property type="molecule type" value="Genomic_DNA"/>
</dbReference>
<evidence type="ECO:0000256" key="4">
    <source>
        <dbReference type="ARBA" id="ARBA00023270"/>
    </source>
</evidence>
<dbReference type="PANTHER" id="PTHR10889">
    <property type="entry name" value="DEOXYRIBOSE-PHOSPHATE ALDOLASE"/>
    <property type="match status" value="1"/>
</dbReference>
<evidence type="ECO:0000313" key="9">
    <source>
        <dbReference type="Proteomes" id="UP000219573"/>
    </source>
</evidence>
<dbReference type="InterPro" id="IPR002915">
    <property type="entry name" value="DeoC/FbaB/LacD_aldolase"/>
</dbReference>
<dbReference type="GO" id="GO:0004139">
    <property type="term" value="F:deoxyribose-phosphate aldolase activity"/>
    <property type="evidence" value="ECO:0007669"/>
    <property type="project" value="UniProtKB-UniRule"/>
</dbReference>
<evidence type="ECO:0000313" key="8">
    <source>
        <dbReference type="EMBL" id="SNY18871.1"/>
    </source>
</evidence>
<name>A0A285G8X9_9FIRM</name>
<dbReference type="InterPro" id="IPR028581">
    <property type="entry name" value="DeoC_typeI"/>
</dbReference>
<keyword evidence="2 7" id="KW-0963">Cytoplasm</keyword>
<feature type="active site" description="Schiff-base intermediate with acetaldehyde" evidence="7">
    <location>
        <position position="162"/>
    </location>
</feature>
<keyword evidence="4 7" id="KW-0704">Schiff base</keyword>
<dbReference type="SMART" id="SM01133">
    <property type="entry name" value="DeoC"/>
    <property type="match status" value="1"/>
</dbReference>
<protein>
    <recommendedName>
        <fullName evidence="7">Deoxyribose-phosphate aldolase</fullName>
        <shortName evidence="7">DERA</shortName>
        <ecNumber evidence="7">4.1.2.4</ecNumber>
    </recommendedName>
    <alternativeName>
        <fullName evidence="7">2-deoxy-D-ribose 5-phosphate aldolase</fullName>
    </alternativeName>
    <alternativeName>
        <fullName evidence="7">Phosphodeoxyriboaldolase</fullName>
        <shortName evidence="7">Deoxyriboaldolase</shortName>
    </alternativeName>
</protein>
<proteinExistence type="inferred from homology"/>
<dbReference type="PANTHER" id="PTHR10889:SF1">
    <property type="entry name" value="DEOXYRIBOSE-PHOSPHATE ALDOLASE"/>
    <property type="match status" value="1"/>
</dbReference>
<comment type="catalytic activity">
    <reaction evidence="5 7">
        <text>2-deoxy-D-ribose 5-phosphate = D-glyceraldehyde 3-phosphate + acetaldehyde</text>
        <dbReference type="Rhea" id="RHEA:12821"/>
        <dbReference type="ChEBI" id="CHEBI:15343"/>
        <dbReference type="ChEBI" id="CHEBI:59776"/>
        <dbReference type="ChEBI" id="CHEBI:62877"/>
        <dbReference type="EC" id="4.1.2.4"/>
    </reaction>
</comment>
<dbReference type="AlphaFoldDB" id="A0A285G8X9"/>
<dbReference type="OrthoDB" id="9778711at2"/>
<comment type="function">
    <text evidence="6 7">Catalyzes a reversible aldol reaction between acetaldehyde and D-glyceraldehyde 3-phosphate to generate 2-deoxy-D-ribose 5-phosphate.</text>
</comment>
<organism evidence="8 9">
    <name type="scientific">Orenia metallireducens</name>
    <dbReference type="NCBI Taxonomy" id="1413210"/>
    <lineage>
        <taxon>Bacteria</taxon>
        <taxon>Bacillati</taxon>
        <taxon>Bacillota</taxon>
        <taxon>Clostridia</taxon>
        <taxon>Halanaerobiales</taxon>
        <taxon>Halobacteroidaceae</taxon>
        <taxon>Orenia</taxon>
    </lineage>
</organism>
<dbReference type="UniPathway" id="UPA00002">
    <property type="reaction ID" value="UER00468"/>
</dbReference>
<keyword evidence="3 7" id="KW-0456">Lyase</keyword>
<dbReference type="GO" id="GO:0016052">
    <property type="term" value="P:carbohydrate catabolic process"/>
    <property type="evidence" value="ECO:0007669"/>
    <property type="project" value="TreeGrafter"/>
</dbReference>
<dbReference type="STRING" id="1413210.U472_12640"/>
<dbReference type="FunFam" id="3.20.20.70:FF:000044">
    <property type="entry name" value="Deoxyribose-phosphate aldolase"/>
    <property type="match status" value="1"/>
</dbReference>
<feature type="active site" description="Proton donor/acceptor" evidence="7">
    <location>
        <position position="191"/>
    </location>
</feature>
<dbReference type="CDD" id="cd00959">
    <property type="entry name" value="DeoC"/>
    <property type="match status" value="1"/>
</dbReference>
<evidence type="ECO:0000256" key="3">
    <source>
        <dbReference type="ARBA" id="ARBA00023239"/>
    </source>
</evidence>
<dbReference type="InterPro" id="IPR011343">
    <property type="entry name" value="DeoC"/>
</dbReference>
<accession>A0A285G8X9</accession>
<evidence type="ECO:0000256" key="5">
    <source>
        <dbReference type="ARBA" id="ARBA00048791"/>
    </source>
</evidence>
<dbReference type="GO" id="GO:0006018">
    <property type="term" value="P:2-deoxyribose 1-phosphate catabolic process"/>
    <property type="evidence" value="ECO:0007669"/>
    <property type="project" value="UniProtKB-UniRule"/>
</dbReference>
<comment type="pathway">
    <text evidence="7">Carbohydrate degradation; 2-deoxy-D-ribose 1-phosphate degradation; D-glyceraldehyde 3-phosphate and acetaldehyde from 2-deoxy-alpha-D-ribose 1-phosphate: step 2/2.</text>
</comment>
<comment type="similarity">
    <text evidence="1 7">Belongs to the DeoC/FbaB aldolase family. DeoC type 1 subfamily.</text>
</comment>
<dbReference type="SUPFAM" id="SSF51569">
    <property type="entry name" value="Aldolase"/>
    <property type="match status" value="1"/>
</dbReference>
<keyword evidence="9" id="KW-1185">Reference proteome</keyword>
<dbReference type="GO" id="GO:0005737">
    <property type="term" value="C:cytoplasm"/>
    <property type="evidence" value="ECO:0007669"/>
    <property type="project" value="UniProtKB-SubCell"/>
</dbReference>
<sequence length="228" mass="24525">MAIKPKDMAKMVDHTILYPTATVLDVKKTCDEAKEHDFASVCVNPCFVPLAAKLLENSSVKVCTVIGYPLGATTSETKAYETKNAIRNGAQEVDMVVNLSAVKSHSWDVVREDVKAVVDATKIAGVTKDIITKVIIETCYLNEEEIEKLCYISKKVGADFIKTSTGFGPRGATTEEVSLIRKNVGRSIGVKAFGGIDTFDEALEMLDAGANRIGSSEGVAIVTGDEDE</sequence>
<dbReference type="Gene3D" id="3.20.20.70">
    <property type="entry name" value="Aldolase class I"/>
    <property type="match status" value="1"/>
</dbReference>
<dbReference type="RefSeq" id="WP_097016873.1">
    <property type="nucleotide sequence ID" value="NZ_OBDZ01000005.1"/>
</dbReference>
<dbReference type="GO" id="GO:0009264">
    <property type="term" value="P:deoxyribonucleotide catabolic process"/>
    <property type="evidence" value="ECO:0007669"/>
    <property type="project" value="UniProtKB-UniRule"/>
</dbReference>
<dbReference type="EC" id="4.1.2.4" evidence="7"/>
<dbReference type="Pfam" id="PF01791">
    <property type="entry name" value="DeoC"/>
    <property type="match status" value="1"/>
</dbReference>
<feature type="active site" description="Proton donor/acceptor" evidence="7">
    <location>
        <position position="94"/>
    </location>
</feature>
<comment type="subcellular location">
    <subcellularLocation>
        <location evidence="7">Cytoplasm</location>
    </subcellularLocation>
</comment>
<dbReference type="PIRSF" id="PIRSF001357">
    <property type="entry name" value="DeoC"/>
    <property type="match status" value="1"/>
</dbReference>
<evidence type="ECO:0000256" key="1">
    <source>
        <dbReference type="ARBA" id="ARBA00010936"/>
    </source>
</evidence>
<evidence type="ECO:0000256" key="2">
    <source>
        <dbReference type="ARBA" id="ARBA00022490"/>
    </source>
</evidence>